<dbReference type="STRING" id="154538.A0A1M2V2A1"/>
<organism evidence="2 3">
    <name type="scientific">Trametes pubescens</name>
    <name type="common">White-rot fungus</name>
    <dbReference type="NCBI Taxonomy" id="154538"/>
    <lineage>
        <taxon>Eukaryota</taxon>
        <taxon>Fungi</taxon>
        <taxon>Dikarya</taxon>
        <taxon>Basidiomycota</taxon>
        <taxon>Agaricomycotina</taxon>
        <taxon>Agaricomycetes</taxon>
        <taxon>Polyporales</taxon>
        <taxon>Polyporaceae</taxon>
        <taxon>Trametes</taxon>
    </lineage>
</organism>
<dbReference type="PANTHER" id="PTHR12360:SF12">
    <property type="entry name" value="TRANSCRIPTIONAL REPRESSOR NF-X1"/>
    <property type="match status" value="1"/>
</dbReference>
<dbReference type="PANTHER" id="PTHR12360">
    <property type="entry name" value="NUCLEAR TRANSCRIPTION FACTOR, X-BOX BINDING 1 NFX1"/>
    <property type="match status" value="1"/>
</dbReference>
<evidence type="ECO:0000313" key="2">
    <source>
        <dbReference type="EMBL" id="OJT01709.1"/>
    </source>
</evidence>
<feature type="compositionally biased region" description="Gly residues" evidence="1">
    <location>
        <begin position="94"/>
        <end position="110"/>
    </location>
</feature>
<dbReference type="GO" id="GO:0000977">
    <property type="term" value="F:RNA polymerase II transcription regulatory region sequence-specific DNA binding"/>
    <property type="evidence" value="ECO:0007669"/>
    <property type="project" value="TreeGrafter"/>
</dbReference>
<proteinExistence type="predicted"/>
<accession>A0A1M2V2A1</accession>
<dbReference type="InterPro" id="IPR034078">
    <property type="entry name" value="NFX1_fam"/>
</dbReference>
<name>A0A1M2V2A1_TRAPU</name>
<dbReference type="OrthoDB" id="6512771at2759"/>
<keyword evidence="3" id="KW-1185">Reference proteome</keyword>
<feature type="compositionally biased region" description="Polar residues" evidence="1">
    <location>
        <begin position="43"/>
        <end position="55"/>
    </location>
</feature>
<protein>
    <submittedName>
        <fullName evidence="2">Uncharacterized protein</fullName>
    </submittedName>
</protein>
<gene>
    <name evidence="2" type="ORF">TRAPUB_7765</name>
</gene>
<dbReference type="Proteomes" id="UP000184267">
    <property type="component" value="Unassembled WGS sequence"/>
</dbReference>
<feature type="compositionally biased region" description="Basic residues" evidence="1">
    <location>
        <begin position="161"/>
        <end position="170"/>
    </location>
</feature>
<feature type="compositionally biased region" description="Basic and acidic residues" evidence="1">
    <location>
        <begin position="185"/>
        <end position="201"/>
    </location>
</feature>
<dbReference type="GO" id="GO:0005634">
    <property type="term" value="C:nucleus"/>
    <property type="evidence" value="ECO:0007669"/>
    <property type="project" value="TreeGrafter"/>
</dbReference>
<feature type="region of interest" description="Disordered" evidence="1">
    <location>
        <begin position="1"/>
        <end position="201"/>
    </location>
</feature>
<reference evidence="2 3" key="1">
    <citation type="submission" date="2016-10" db="EMBL/GenBank/DDBJ databases">
        <title>Genome sequence of the basidiomycete white-rot fungus Trametes pubescens.</title>
        <authorList>
            <person name="Makela M.R."/>
            <person name="Granchi Z."/>
            <person name="Peng M."/>
            <person name="De Vries R.P."/>
            <person name="Grigoriev I."/>
            <person name="Riley R."/>
            <person name="Hilden K."/>
        </authorList>
    </citation>
    <scope>NUCLEOTIDE SEQUENCE [LARGE SCALE GENOMIC DNA]</scope>
    <source>
        <strain evidence="2 3">FBCC735</strain>
    </source>
</reference>
<comment type="caution">
    <text evidence="2">The sequence shown here is derived from an EMBL/GenBank/DDBJ whole genome shotgun (WGS) entry which is preliminary data.</text>
</comment>
<dbReference type="OMA" id="ARSHICK"/>
<evidence type="ECO:0000256" key="1">
    <source>
        <dbReference type="SAM" id="MobiDB-lite"/>
    </source>
</evidence>
<dbReference type="EMBL" id="MNAD01001723">
    <property type="protein sequence ID" value="OJT01709.1"/>
    <property type="molecule type" value="Genomic_DNA"/>
</dbReference>
<evidence type="ECO:0000313" key="3">
    <source>
        <dbReference type="Proteomes" id="UP000184267"/>
    </source>
</evidence>
<dbReference type="AlphaFoldDB" id="A0A1M2V2A1"/>
<dbReference type="GO" id="GO:0000981">
    <property type="term" value="F:DNA-binding transcription factor activity, RNA polymerase II-specific"/>
    <property type="evidence" value="ECO:0007669"/>
    <property type="project" value="TreeGrafter"/>
</dbReference>
<dbReference type="GO" id="GO:0000122">
    <property type="term" value="P:negative regulation of transcription by RNA polymerase II"/>
    <property type="evidence" value="ECO:0007669"/>
    <property type="project" value="TreeGrafter"/>
</dbReference>
<sequence>MPEASATAAINPQPPPTGSDGAPRPRNRRKGGANNPQPDRGESPSTVGGQDSGSNAKGARRPRRPRAPAGATDGHSGEPSTTRPEGRGPPRGPPGGNRGRGGNRGGGGSVEHGPPTNTGSTHPRPPRGPRQGGSGARPTNRADVGNETGRPPSAADGQSTRNRRPRRPHGRNFQGELTEGAGEGPRQDPRSSEKYRSNAPVKDDLTSRLTYDLSTPPYPDCLICFAPITPAQATWSCSPSHPTMVGSDDEHGAPGSAPRADTSAQCCWMTFHLKCLNAWAAKSVKDVVEAWRARGEVKEGDWRCPGCQSKRKAVPSSYW</sequence>